<evidence type="ECO:0000313" key="1">
    <source>
        <dbReference type="EMBL" id="OUD09206.1"/>
    </source>
</evidence>
<gene>
    <name evidence="1" type="ORF">BVC71_10925</name>
</gene>
<dbReference type="Proteomes" id="UP000194664">
    <property type="component" value="Unassembled WGS sequence"/>
</dbReference>
<organism evidence="1 2">
    <name type="scientific">Marivivens niveibacter</name>
    <dbReference type="NCBI Taxonomy" id="1930667"/>
    <lineage>
        <taxon>Bacteria</taxon>
        <taxon>Pseudomonadati</taxon>
        <taxon>Pseudomonadota</taxon>
        <taxon>Alphaproteobacteria</taxon>
        <taxon>Rhodobacterales</taxon>
        <taxon>Paracoccaceae</taxon>
        <taxon>Marivivens group</taxon>
        <taxon>Marivivens</taxon>
    </lineage>
</organism>
<comment type="caution">
    <text evidence="1">The sequence shown here is derived from an EMBL/GenBank/DDBJ whole genome shotgun (WGS) entry which is preliminary data.</text>
</comment>
<name>A0A251WXY1_9RHOB</name>
<evidence type="ECO:0000313" key="2">
    <source>
        <dbReference type="Proteomes" id="UP000194664"/>
    </source>
</evidence>
<protein>
    <submittedName>
        <fullName evidence="1">Uncharacterized protein</fullName>
    </submittedName>
</protein>
<sequence length="118" mass="13583">MAQRAWKMMRDGDALVYGRRFPARFDVSAQSSFPMLRRGRLAMQIRQDLWRELQSLRGFSPAIEVRTMDGGVIVRAGGSVDGRFPKSSTADRIQQLLDDPKKRVRWINNARLTEQTET</sequence>
<keyword evidence="2" id="KW-1185">Reference proteome</keyword>
<reference evidence="1 2" key="1">
    <citation type="submission" date="2016-12" db="EMBL/GenBank/DDBJ databases">
        <title>The draft genome sequence of HSLHS2.</title>
        <authorList>
            <person name="Hu D."/>
            <person name="Wang L."/>
            <person name="Shao Z."/>
        </authorList>
    </citation>
    <scope>NUCLEOTIDE SEQUENCE [LARGE SCALE GENOMIC DNA]</scope>
    <source>
        <strain evidence="1">MCCC 1A06712</strain>
    </source>
</reference>
<accession>A0A251WXY1</accession>
<proteinExistence type="predicted"/>
<dbReference type="EMBL" id="MSPP01000003">
    <property type="protein sequence ID" value="OUD09206.1"/>
    <property type="molecule type" value="Genomic_DNA"/>
</dbReference>
<dbReference type="AlphaFoldDB" id="A0A251WXY1"/>